<evidence type="ECO:0000256" key="1">
    <source>
        <dbReference type="SAM" id="MobiDB-lite"/>
    </source>
</evidence>
<dbReference type="Proteomes" id="UP001307849">
    <property type="component" value="Unassembled WGS sequence"/>
</dbReference>
<protein>
    <submittedName>
        <fullName evidence="3">Uncharacterized protein</fullName>
    </submittedName>
</protein>
<keyword evidence="4" id="KW-1185">Reference proteome</keyword>
<evidence type="ECO:0000256" key="2">
    <source>
        <dbReference type="SAM" id="Phobius"/>
    </source>
</evidence>
<gene>
    <name evidence="3" type="ORF">TWF506_011134</name>
</gene>
<keyword evidence="2" id="KW-0812">Transmembrane</keyword>
<organism evidence="3 4">
    <name type="scientific">Arthrobotrys conoides</name>
    <dbReference type="NCBI Taxonomy" id="74498"/>
    <lineage>
        <taxon>Eukaryota</taxon>
        <taxon>Fungi</taxon>
        <taxon>Dikarya</taxon>
        <taxon>Ascomycota</taxon>
        <taxon>Pezizomycotina</taxon>
        <taxon>Orbiliomycetes</taxon>
        <taxon>Orbiliales</taxon>
        <taxon>Orbiliaceae</taxon>
        <taxon>Arthrobotrys</taxon>
    </lineage>
</organism>
<evidence type="ECO:0000313" key="3">
    <source>
        <dbReference type="EMBL" id="KAK6506215.1"/>
    </source>
</evidence>
<evidence type="ECO:0000313" key="4">
    <source>
        <dbReference type="Proteomes" id="UP001307849"/>
    </source>
</evidence>
<feature type="region of interest" description="Disordered" evidence="1">
    <location>
        <begin position="373"/>
        <end position="396"/>
    </location>
</feature>
<proteinExistence type="predicted"/>
<dbReference type="AlphaFoldDB" id="A0AAN8N0N0"/>
<accession>A0AAN8N0N0</accession>
<keyword evidence="2" id="KW-1133">Transmembrane helix</keyword>
<sequence length="491" mass="56057">MHNEGKLLSPLGLYLIVHPIIISAVQIGFQTQSQSPQNTFTFQDAWPQGRSCYFVQTNKKDPITSIKVRTSRTDIQNKKTPEAIGFFLGKKCSVEVLQFVVFYYQPFEDAVDQSFDLSELPALFRDFNHYREIKDDTLEWFNLLGDAKRYGNSLNEGDVVYQLTDGTWDTLTSVVEVTDVPTINNPSPTPYDWYLDKGLRKSTLKGGNYLSHYRIQPVTDFMRSRTADVDREEAKQLRSRSRKEWRKNTADGSQIENFKIMPSPIQMFSRSRISDAGSPYIPGPAIKGLSPLLHIATTGDENIGSEDLDASEWEEPVLEGRVSIPQMLTMNRIMPYLPRTPQASPEERKEEEEDDYEYIISEDVYPGITHSQLQSEAGDNPITAGKTGRGVNPPARRNMYSSEYYGMPLKWSIPKSSLYTVQTLREDLEEFERAPVNFMGNTGDFSRMATGAEFDNREDILKPDQESRGRIDAFAKYTGETNMQRKIPKFK</sequence>
<reference evidence="3 4" key="1">
    <citation type="submission" date="2019-10" db="EMBL/GenBank/DDBJ databases">
        <authorList>
            <person name="Palmer J.M."/>
        </authorList>
    </citation>
    <scope>NUCLEOTIDE SEQUENCE [LARGE SCALE GENOMIC DNA]</scope>
    <source>
        <strain evidence="3 4">TWF506</strain>
    </source>
</reference>
<comment type="caution">
    <text evidence="3">The sequence shown here is derived from an EMBL/GenBank/DDBJ whole genome shotgun (WGS) entry which is preliminary data.</text>
</comment>
<dbReference type="EMBL" id="JAVHJM010000009">
    <property type="protein sequence ID" value="KAK6506215.1"/>
    <property type="molecule type" value="Genomic_DNA"/>
</dbReference>
<keyword evidence="2" id="KW-0472">Membrane</keyword>
<name>A0AAN8N0N0_9PEZI</name>
<feature type="transmembrane region" description="Helical" evidence="2">
    <location>
        <begin position="7"/>
        <end position="29"/>
    </location>
</feature>